<protein>
    <submittedName>
        <fullName evidence="1">Uncharacterized protein</fullName>
    </submittedName>
</protein>
<comment type="caution">
    <text evidence="1">The sequence shown here is derived from an EMBL/GenBank/DDBJ whole genome shotgun (WGS) entry which is preliminary data.</text>
</comment>
<evidence type="ECO:0000313" key="1">
    <source>
        <dbReference type="EMBL" id="TCT04933.1"/>
    </source>
</evidence>
<evidence type="ECO:0000313" key="2">
    <source>
        <dbReference type="Proteomes" id="UP000295678"/>
    </source>
</evidence>
<accession>A0A4R3LWI5</accession>
<sequence length="38" mass="4194">MTGWLALAELLLVFGGVLAFGIWQLRCLRRDRGDDGSS</sequence>
<organism evidence="1 2">
    <name type="scientific">Tepidamorphus gemmatus</name>
    <dbReference type="NCBI Taxonomy" id="747076"/>
    <lineage>
        <taxon>Bacteria</taxon>
        <taxon>Pseudomonadati</taxon>
        <taxon>Pseudomonadota</taxon>
        <taxon>Alphaproteobacteria</taxon>
        <taxon>Hyphomicrobiales</taxon>
        <taxon>Tepidamorphaceae</taxon>
        <taxon>Tepidamorphus</taxon>
    </lineage>
</organism>
<dbReference type="Proteomes" id="UP000295678">
    <property type="component" value="Unassembled WGS sequence"/>
</dbReference>
<keyword evidence="2" id="KW-1185">Reference proteome</keyword>
<reference evidence="1 2" key="1">
    <citation type="submission" date="2019-03" db="EMBL/GenBank/DDBJ databases">
        <title>Genomic Encyclopedia of Type Strains, Phase IV (KMG-IV): sequencing the most valuable type-strain genomes for metagenomic binning, comparative biology and taxonomic classification.</title>
        <authorList>
            <person name="Goeker M."/>
        </authorList>
    </citation>
    <scope>NUCLEOTIDE SEQUENCE [LARGE SCALE GENOMIC DNA]</scope>
    <source>
        <strain evidence="1 2">DSM 19345</strain>
    </source>
</reference>
<name>A0A4R3LWI5_9HYPH</name>
<dbReference type="AlphaFoldDB" id="A0A4R3LWI5"/>
<dbReference type="EMBL" id="SMAK01000014">
    <property type="protein sequence ID" value="TCT04933.1"/>
    <property type="molecule type" value="Genomic_DNA"/>
</dbReference>
<proteinExistence type="predicted"/>
<gene>
    <name evidence="1" type="ORF">EDC22_11427</name>
</gene>